<dbReference type="GO" id="GO:1990610">
    <property type="term" value="F:acetolactate synthase regulator activity"/>
    <property type="evidence" value="ECO:0007669"/>
    <property type="project" value="UniProtKB-UniRule"/>
</dbReference>
<dbReference type="GO" id="GO:0005829">
    <property type="term" value="C:cytosol"/>
    <property type="evidence" value="ECO:0007669"/>
    <property type="project" value="TreeGrafter"/>
</dbReference>
<comment type="pathway">
    <text evidence="3">Amino-acid biosynthesis; L-valine biosynthesis; L-valine from pyruvate: step 1/4.</text>
</comment>
<dbReference type="InterPro" id="IPR027271">
    <property type="entry name" value="Acetolactate_synth/TF_NikR_C"/>
</dbReference>
<evidence type="ECO:0000313" key="6">
    <source>
        <dbReference type="EMBL" id="TDT87891.1"/>
    </source>
</evidence>
<evidence type="ECO:0000259" key="4">
    <source>
        <dbReference type="PROSITE" id="PS51671"/>
    </source>
</evidence>
<keyword evidence="3" id="KW-0808">Transferase</keyword>
<keyword evidence="7" id="KW-1185">Reference proteome</keyword>
<comment type="pathway">
    <text evidence="3">Amino-acid biosynthesis; L-isoleucine biosynthesis; L-isoleucine from 2-oxobutanoate: step 1/4.</text>
</comment>
<evidence type="ECO:0000256" key="1">
    <source>
        <dbReference type="ARBA" id="ARBA00011744"/>
    </source>
</evidence>
<keyword evidence="3" id="KW-0100">Branched-chain amino acid biosynthesis</keyword>
<dbReference type="InterPro" id="IPR019455">
    <property type="entry name" value="Acetolactate_synth_ssu_C"/>
</dbReference>
<comment type="catalytic activity">
    <reaction evidence="2 3">
        <text>2 pyruvate + H(+) = (2S)-2-acetolactate + CO2</text>
        <dbReference type="Rhea" id="RHEA:25249"/>
        <dbReference type="ChEBI" id="CHEBI:15361"/>
        <dbReference type="ChEBI" id="CHEBI:15378"/>
        <dbReference type="ChEBI" id="CHEBI:16526"/>
        <dbReference type="ChEBI" id="CHEBI:58476"/>
        <dbReference type="EC" id="2.2.1.6"/>
    </reaction>
</comment>
<evidence type="ECO:0000313" key="8">
    <source>
        <dbReference type="Proteomes" id="UP000295506"/>
    </source>
</evidence>
<dbReference type="Pfam" id="PF10369">
    <property type="entry name" value="ALS_ss_C"/>
    <property type="match status" value="1"/>
</dbReference>
<comment type="function">
    <text evidence="3">Catalyzes the conversion of 2 pyruvate molecules into acetolactate in the first common step of the biosynthetic pathway of the branched-amino acids such as leucine, isoleucine, and valine.</text>
</comment>
<dbReference type="GO" id="GO:0009099">
    <property type="term" value="P:L-valine biosynthetic process"/>
    <property type="evidence" value="ECO:0007669"/>
    <property type="project" value="UniProtKB-UniRule"/>
</dbReference>
<name>A0A126QJL0_9BACT</name>
<dbReference type="InterPro" id="IPR054480">
    <property type="entry name" value="AHAS_small-like_ACT"/>
</dbReference>
<dbReference type="PANTHER" id="PTHR30239">
    <property type="entry name" value="ACETOLACTATE SYNTHASE SMALL SUBUNIT"/>
    <property type="match status" value="1"/>
</dbReference>
<reference evidence="5 7" key="1">
    <citation type="journal article" date="2016" name="Front. Microbiol.">
        <title>Genome Sequence of the Piezophilic, Mesophilic Sulfate-Reducing Bacterium Desulfovibrio indicus J2T.</title>
        <authorList>
            <person name="Cao J."/>
            <person name="Maignien L."/>
            <person name="Shao Z."/>
            <person name="Alain K."/>
            <person name="Jebbar M."/>
        </authorList>
    </citation>
    <scope>NUCLEOTIDE SEQUENCE [LARGE SCALE GENOMIC DNA]</scope>
    <source>
        <strain evidence="5 7">J2</strain>
    </source>
</reference>
<accession>A0A126QJL0</accession>
<dbReference type="InterPro" id="IPR002912">
    <property type="entry name" value="ACT_dom"/>
</dbReference>
<dbReference type="NCBIfam" id="TIGR00119">
    <property type="entry name" value="acolac_sm"/>
    <property type="match status" value="1"/>
</dbReference>
<dbReference type="Proteomes" id="UP000055611">
    <property type="component" value="Chromosome"/>
</dbReference>
<organism evidence="6 8">
    <name type="scientific">Pseudodesulfovibrio indicus</name>
    <dbReference type="NCBI Taxonomy" id="1716143"/>
    <lineage>
        <taxon>Bacteria</taxon>
        <taxon>Pseudomonadati</taxon>
        <taxon>Thermodesulfobacteriota</taxon>
        <taxon>Desulfovibrionia</taxon>
        <taxon>Desulfovibrionales</taxon>
        <taxon>Desulfovibrionaceae</taxon>
    </lineage>
</organism>
<evidence type="ECO:0000313" key="5">
    <source>
        <dbReference type="EMBL" id="AMK10183.1"/>
    </source>
</evidence>
<dbReference type="RefSeq" id="WP_066800160.1">
    <property type="nucleotide sequence ID" value="NZ_CAUVXY020000003.1"/>
</dbReference>
<proteinExistence type="inferred from homology"/>
<keyword evidence="3" id="KW-0028">Amino-acid biosynthesis</keyword>
<dbReference type="GO" id="GO:0003984">
    <property type="term" value="F:acetolactate synthase activity"/>
    <property type="evidence" value="ECO:0007669"/>
    <property type="project" value="UniProtKB-UniRule"/>
</dbReference>
<dbReference type="NCBIfam" id="NF008864">
    <property type="entry name" value="PRK11895.1"/>
    <property type="match status" value="1"/>
</dbReference>
<comment type="similarity">
    <text evidence="3">Belongs to the acetolactate synthase small subunit family.</text>
</comment>
<dbReference type="PANTHER" id="PTHR30239:SF0">
    <property type="entry name" value="ACETOLACTATE SYNTHASE SMALL SUBUNIT 1, CHLOROPLASTIC"/>
    <property type="match status" value="1"/>
</dbReference>
<dbReference type="InterPro" id="IPR004789">
    <property type="entry name" value="Acetalactate_synth_ssu"/>
</dbReference>
<dbReference type="Gene3D" id="3.30.70.260">
    <property type="match status" value="1"/>
</dbReference>
<dbReference type="OrthoDB" id="9787365at2"/>
<dbReference type="InterPro" id="IPR045865">
    <property type="entry name" value="ACT-like_dom_sf"/>
</dbReference>
<dbReference type="Proteomes" id="UP000295506">
    <property type="component" value="Unassembled WGS sequence"/>
</dbReference>
<feature type="domain" description="ACT" evidence="4">
    <location>
        <begin position="4"/>
        <end position="78"/>
    </location>
</feature>
<reference evidence="6 8" key="2">
    <citation type="submission" date="2019-03" db="EMBL/GenBank/DDBJ databases">
        <title>Genomic Encyclopedia of Type Strains, Phase IV (KMG-IV): sequencing the most valuable type-strain genomes for metagenomic binning, comparative biology and taxonomic classification.</title>
        <authorList>
            <person name="Goeker M."/>
        </authorList>
    </citation>
    <scope>NUCLEOTIDE SEQUENCE [LARGE SCALE GENOMIC DNA]</scope>
    <source>
        <strain evidence="6 8">DSM 101483</strain>
    </source>
</reference>
<dbReference type="PROSITE" id="PS51671">
    <property type="entry name" value="ACT"/>
    <property type="match status" value="1"/>
</dbReference>
<protein>
    <recommendedName>
        <fullName evidence="3">Acetolactate synthase small subunit</fullName>
        <shortName evidence="3">AHAS</shortName>
        <shortName evidence="3">ALS</shortName>
        <ecNumber evidence="3">2.2.1.6</ecNumber>
    </recommendedName>
    <alternativeName>
        <fullName evidence="3">Acetohydroxy-acid synthase small subunit</fullName>
    </alternativeName>
</protein>
<evidence type="ECO:0000313" key="7">
    <source>
        <dbReference type="Proteomes" id="UP000055611"/>
    </source>
</evidence>
<dbReference type="Pfam" id="PF22629">
    <property type="entry name" value="ACT_AHAS_ss"/>
    <property type="match status" value="1"/>
</dbReference>
<evidence type="ECO:0000256" key="2">
    <source>
        <dbReference type="ARBA" id="ARBA00048670"/>
    </source>
</evidence>
<dbReference type="GO" id="GO:0009097">
    <property type="term" value="P:isoleucine biosynthetic process"/>
    <property type="evidence" value="ECO:0007669"/>
    <property type="project" value="UniProtKB-UniRule"/>
</dbReference>
<comment type="subunit">
    <text evidence="1 3">Dimer of large and small chains.</text>
</comment>
<dbReference type="Gene3D" id="3.30.70.1150">
    <property type="entry name" value="ACT-like. Chain A, domain 2"/>
    <property type="match status" value="1"/>
</dbReference>
<dbReference type="SUPFAM" id="SSF55021">
    <property type="entry name" value="ACT-like"/>
    <property type="match status" value="2"/>
</dbReference>
<sequence>MKRTLSALCRNEPGVLAMMAMECGKYDANILSLAAGETENPEVSRIVLCVDGDDGAIDEIGRYLASLDAVIQLDDLSRKDFVDRELVMIKVATDPARTGQLMQIFEVFRANVVGMGQETVTVELSGDQERVDGLIKMLIPYGIKSMCRSGMIALKRGDE</sequence>
<dbReference type="KEGG" id="dej:AWY79_03150"/>
<gene>
    <name evidence="5" type="ORF">AWY79_03150</name>
    <name evidence="6" type="ORF">EDC59_10786</name>
</gene>
<dbReference type="EMBL" id="SOBK01000007">
    <property type="protein sequence ID" value="TDT87891.1"/>
    <property type="molecule type" value="Genomic_DNA"/>
</dbReference>
<dbReference type="EC" id="2.2.1.6" evidence="3"/>
<dbReference type="AlphaFoldDB" id="A0A126QJL0"/>
<evidence type="ECO:0000256" key="3">
    <source>
        <dbReference type="RuleBase" id="RU368092"/>
    </source>
</evidence>
<dbReference type="EMBL" id="CP014206">
    <property type="protein sequence ID" value="AMK10183.1"/>
    <property type="molecule type" value="Genomic_DNA"/>
</dbReference>